<keyword evidence="2" id="KW-1185">Reference proteome</keyword>
<protein>
    <submittedName>
        <fullName evidence="1">Uncharacterized protein</fullName>
    </submittedName>
</protein>
<name>A0AAF0M1T1_9CAUD</name>
<evidence type="ECO:0000313" key="2">
    <source>
        <dbReference type="Proteomes" id="UP001223176"/>
    </source>
</evidence>
<accession>A0AAF0M1T1</accession>
<dbReference type="EMBL" id="OQ829281">
    <property type="protein sequence ID" value="WID03654.1"/>
    <property type="molecule type" value="Genomic_DNA"/>
</dbReference>
<reference evidence="1" key="1">
    <citation type="submission" date="2023-04" db="EMBL/GenBank/DDBJ databases">
        <title>Isolation and Characterization of Novel Plasmid-specific Phages Infecting Bacteria Carrying Diverse Conjugative Plasmids.</title>
        <authorList>
            <person name="Parra B."/>
            <person name="Cockx B."/>
            <person name="Lutz V.T."/>
            <person name="Bronsted L."/>
            <person name="Smets B.F."/>
            <person name="Dechesne A."/>
        </authorList>
    </citation>
    <scope>NUCLEOTIDE SEQUENCE</scope>
</reference>
<dbReference type="SUPFAM" id="SSF48657">
    <property type="entry name" value="FinO-like"/>
    <property type="match status" value="1"/>
</dbReference>
<sequence length="123" mass="14527">MKAHTPIRFTQIEHDTYKRVLSSLRQLYPFVMGGNKPLPLHPESIERIKQDPYLRYSDEELDTFFRIWVQRREYALQVCILQHYYCDAGTELEAIPDAIIADRAYQVAQFYKNVDLSTIGTKK</sequence>
<dbReference type="Proteomes" id="UP001223176">
    <property type="component" value="Segment"/>
</dbReference>
<proteinExistence type="predicted"/>
<evidence type="ECO:0000313" key="1">
    <source>
        <dbReference type="EMBL" id="WID03654.1"/>
    </source>
</evidence>
<dbReference type="InterPro" id="IPR036442">
    <property type="entry name" value="ProQ/FinO_sf"/>
</dbReference>
<organism evidence="1 2">
    <name type="scientific">phage PKM.Lu.22.1</name>
    <dbReference type="NCBI Taxonomy" id="3049197"/>
    <lineage>
        <taxon>Viruses</taxon>
        <taxon>Duplodnaviria</taxon>
        <taxon>Heunggongvirae</taxon>
        <taxon>Uroviricota</taxon>
        <taxon>Caudoviricetes</taxon>
        <taxon>Grimontviridae</taxon>
    </lineage>
</organism>